<dbReference type="GO" id="GO:0005886">
    <property type="term" value="C:plasma membrane"/>
    <property type="evidence" value="ECO:0007669"/>
    <property type="project" value="UniProtKB-SubCell"/>
</dbReference>
<feature type="transmembrane region" description="Helical" evidence="7">
    <location>
        <begin position="216"/>
        <end position="236"/>
    </location>
</feature>
<feature type="transmembrane region" description="Helical" evidence="7">
    <location>
        <begin position="342"/>
        <end position="365"/>
    </location>
</feature>
<feature type="transmembrane region" description="Helical" evidence="7">
    <location>
        <begin position="189"/>
        <end position="210"/>
    </location>
</feature>
<evidence type="ECO:0000256" key="2">
    <source>
        <dbReference type="ARBA" id="ARBA00022475"/>
    </source>
</evidence>
<feature type="compositionally biased region" description="Basic residues" evidence="6">
    <location>
        <begin position="43"/>
        <end position="68"/>
    </location>
</feature>
<evidence type="ECO:0000313" key="9">
    <source>
        <dbReference type="Proteomes" id="UP000268016"/>
    </source>
</evidence>
<keyword evidence="3 7" id="KW-0812">Transmembrane</keyword>
<feature type="transmembrane region" description="Helical" evidence="7">
    <location>
        <begin position="386"/>
        <end position="409"/>
    </location>
</feature>
<reference evidence="8 9" key="1">
    <citation type="submission" date="2018-10" db="EMBL/GenBank/DDBJ databases">
        <title>Histidinibacterium lentulum gen. nov., sp. nov., a marine bacterium from the culture broth of Picochlorum sp. 122.</title>
        <authorList>
            <person name="Wang G."/>
        </authorList>
    </citation>
    <scope>NUCLEOTIDE SEQUENCE [LARGE SCALE GENOMIC DNA]</scope>
    <source>
        <strain evidence="8 9">B17</strain>
    </source>
</reference>
<organism evidence="8 9">
    <name type="scientific">Histidinibacterium lentulum</name>
    <dbReference type="NCBI Taxonomy" id="2480588"/>
    <lineage>
        <taxon>Bacteria</taxon>
        <taxon>Pseudomonadati</taxon>
        <taxon>Pseudomonadota</taxon>
        <taxon>Alphaproteobacteria</taxon>
        <taxon>Rhodobacterales</taxon>
        <taxon>Paracoccaceae</taxon>
        <taxon>Histidinibacterium</taxon>
    </lineage>
</organism>
<evidence type="ECO:0000256" key="5">
    <source>
        <dbReference type="ARBA" id="ARBA00023136"/>
    </source>
</evidence>
<evidence type="ECO:0000256" key="1">
    <source>
        <dbReference type="ARBA" id="ARBA00004651"/>
    </source>
</evidence>
<feature type="region of interest" description="Disordered" evidence="6">
    <location>
        <begin position="43"/>
        <end position="106"/>
    </location>
</feature>
<dbReference type="EMBL" id="RDRB01000001">
    <property type="protein sequence ID" value="ROU04330.1"/>
    <property type="molecule type" value="Genomic_DNA"/>
</dbReference>
<evidence type="ECO:0000256" key="4">
    <source>
        <dbReference type="ARBA" id="ARBA00022989"/>
    </source>
</evidence>
<dbReference type="PANTHER" id="PTHR30250:SF11">
    <property type="entry name" value="O-ANTIGEN TRANSPORTER-RELATED"/>
    <property type="match status" value="1"/>
</dbReference>
<evidence type="ECO:0000313" key="8">
    <source>
        <dbReference type="EMBL" id="ROU04330.1"/>
    </source>
</evidence>
<comment type="caution">
    <text evidence="8">The sequence shown here is derived from an EMBL/GenBank/DDBJ whole genome shotgun (WGS) entry which is preliminary data.</text>
</comment>
<feature type="transmembrane region" description="Helical" evidence="7">
    <location>
        <begin position="248"/>
        <end position="269"/>
    </location>
</feature>
<name>A0A3N2RA27_9RHOB</name>
<evidence type="ECO:0000256" key="6">
    <source>
        <dbReference type="SAM" id="MobiDB-lite"/>
    </source>
</evidence>
<sequence>MGALAAGLVRGGADACHNRRLLLGRADAGAWLYRQGAGCLRRMRHRGQGGRPAKPRRARRGGAGRRLLRGTSCAPRRSRAADRGSARPRRKRDGRHRPAGGALRPMPSPLFRGRALAWAVPALAEAAALGRSVAFAWAIGPDELGRAMMLALTVRLVEMVSDLGADRLMLQAPDGNSARLQADLQGAMVLRGLACALALLCAAPVLALTFGDGPAAGSYALLAAVPLLRGLAHLDFRRAERGYRYRAMAVVEGGATLAMAASILPAIALTGDHRAMALVLTAHGAAFALLSHGVAVRRYRLRLSRPALMRVWRFGAPLALNAVLLFLTFYADRLIVAGAHDWATLALYGVVLQLALLPAQIVGRAAGSLVLPQLREALSRGRLEAVWPRILTAHAGLALGLTAGFTLLGPSAIARIYGQEFRVDTALALAVGLAAGFRVLRTPYSQRAVATGRTGDPARANLVRALALIPAAACAALGLPLAAIAAAAAAGEAGATLRAHLLTAPRRALPLAKESLA</sequence>
<feature type="compositionally biased region" description="Basic residues" evidence="6">
    <location>
        <begin position="86"/>
        <end position="98"/>
    </location>
</feature>
<dbReference type="PANTHER" id="PTHR30250">
    <property type="entry name" value="PST FAMILY PREDICTED COLANIC ACID TRANSPORTER"/>
    <property type="match status" value="1"/>
</dbReference>
<dbReference type="InterPro" id="IPR050833">
    <property type="entry name" value="Poly_Biosynth_Transport"/>
</dbReference>
<evidence type="ECO:0000256" key="3">
    <source>
        <dbReference type="ARBA" id="ARBA00022692"/>
    </source>
</evidence>
<comment type="subcellular location">
    <subcellularLocation>
        <location evidence="1">Cell membrane</location>
        <topology evidence="1">Multi-pass membrane protein</topology>
    </subcellularLocation>
</comment>
<dbReference type="Proteomes" id="UP000268016">
    <property type="component" value="Unassembled WGS sequence"/>
</dbReference>
<feature type="transmembrane region" description="Helical" evidence="7">
    <location>
        <begin position="461"/>
        <end position="490"/>
    </location>
</feature>
<keyword evidence="5 7" id="KW-0472">Membrane</keyword>
<evidence type="ECO:0000256" key="7">
    <source>
        <dbReference type="SAM" id="Phobius"/>
    </source>
</evidence>
<feature type="transmembrane region" description="Helical" evidence="7">
    <location>
        <begin position="421"/>
        <end position="440"/>
    </location>
</feature>
<feature type="transmembrane region" description="Helical" evidence="7">
    <location>
        <begin position="275"/>
        <end position="299"/>
    </location>
</feature>
<dbReference type="AlphaFoldDB" id="A0A3N2RA27"/>
<keyword evidence="4 7" id="KW-1133">Transmembrane helix</keyword>
<feature type="transmembrane region" description="Helical" evidence="7">
    <location>
        <begin position="311"/>
        <end position="330"/>
    </location>
</feature>
<protein>
    <submittedName>
        <fullName evidence="8">Lipopolysaccharide biosynthesis protein</fullName>
    </submittedName>
</protein>
<keyword evidence="2" id="KW-1003">Cell membrane</keyword>
<dbReference type="OrthoDB" id="7605542at2"/>
<gene>
    <name evidence="8" type="ORF">EAT49_02785</name>
</gene>
<keyword evidence="9" id="KW-1185">Reference proteome</keyword>
<accession>A0A3N2RA27</accession>
<dbReference type="Pfam" id="PF13440">
    <property type="entry name" value="Polysacc_synt_3"/>
    <property type="match status" value="1"/>
</dbReference>
<proteinExistence type="predicted"/>